<dbReference type="FunCoup" id="A0A067MP56">
    <property type="interactions" value="468"/>
</dbReference>
<dbReference type="PANTHER" id="PTHR12455:SF0">
    <property type="entry name" value="NUCLEOLAR COMPLEX PROTEIN 4 HOMOLOG"/>
    <property type="match status" value="1"/>
</dbReference>
<feature type="domain" description="CCAAT-binding factor" evidence="5">
    <location>
        <begin position="374"/>
        <end position="520"/>
    </location>
</feature>
<dbReference type="GO" id="GO:0031965">
    <property type="term" value="C:nuclear membrane"/>
    <property type="evidence" value="ECO:0007669"/>
    <property type="project" value="UniProtKB-SubCell"/>
</dbReference>
<keyword evidence="4" id="KW-1133">Transmembrane helix</keyword>
<gene>
    <name evidence="6" type="ORF">BOTBODRAFT_160628</name>
</gene>
<dbReference type="SUPFAM" id="SSF48371">
    <property type="entry name" value="ARM repeat"/>
    <property type="match status" value="1"/>
</dbReference>
<comment type="subcellular location">
    <subcellularLocation>
        <location evidence="1">Nucleus membrane</location>
        <topology evidence="1">Multi-pass membrane protein</topology>
    </subcellularLocation>
</comment>
<dbReference type="InterPro" id="IPR005612">
    <property type="entry name" value="CCAAT-binding_factor"/>
</dbReference>
<proteinExistence type="inferred from homology"/>
<dbReference type="EMBL" id="KL198044">
    <property type="protein sequence ID" value="KDQ13341.1"/>
    <property type="molecule type" value="Genomic_DNA"/>
</dbReference>
<dbReference type="GO" id="GO:0030692">
    <property type="term" value="C:Noc4p-Nop14p complex"/>
    <property type="evidence" value="ECO:0007669"/>
    <property type="project" value="TreeGrafter"/>
</dbReference>
<evidence type="ECO:0000256" key="2">
    <source>
        <dbReference type="ARBA" id="ARBA00007797"/>
    </source>
</evidence>
<accession>A0A067MP56</accession>
<dbReference type="GO" id="GO:0042254">
    <property type="term" value="P:ribosome biogenesis"/>
    <property type="evidence" value="ECO:0007669"/>
    <property type="project" value="InterPro"/>
</dbReference>
<dbReference type="AlphaFoldDB" id="A0A067MP56"/>
<dbReference type="GO" id="GO:0032040">
    <property type="term" value="C:small-subunit processome"/>
    <property type="evidence" value="ECO:0007669"/>
    <property type="project" value="TreeGrafter"/>
</dbReference>
<dbReference type="InterPro" id="IPR027193">
    <property type="entry name" value="Noc4"/>
</dbReference>
<protein>
    <recommendedName>
        <fullName evidence="5">CCAAT-binding factor domain-containing protein</fullName>
    </recommendedName>
</protein>
<dbReference type="Proteomes" id="UP000027195">
    <property type="component" value="Unassembled WGS sequence"/>
</dbReference>
<evidence type="ECO:0000256" key="4">
    <source>
        <dbReference type="ARBA" id="ARBA00022989"/>
    </source>
</evidence>
<reference evidence="7" key="1">
    <citation type="journal article" date="2014" name="Proc. Natl. Acad. Sci. U.S.A.">
        <title>Extensive sampling of basidiomycete genomes demonstrates inadequacy of the white-rot/brown-rot paradigm for wood decay fungi.</title>
        <authorList>
            <person name="Riley R."/>
            <person name="Salamov A.A."/>
            <person name="Brown D.W."/>
            <person name="Nagy L.G."/>
            <person name="Floudas D."/>
            <person name="Held B.W."/>
            <person name="Levasseur A."/>
            <person name="Lombard V."/>
            <person name="Morin E."/>
            <person name="Otillar R."/>
            <person name="Lindquist E.A."/>
            <person name="Sun H."/>
            <person name="LaButti K.M."/>
            <person name="Schmutz J."/>
            <person name="Jabbour D."/>
            <person name="Luo H."/>
            <person name="Baker S.E."/>
            <person name="Pisabarro A.G."/>
            <person name="Walton J.D."/>
            <person name="Blanchette R.A."/>
            <person name="Henrissat B."/>
            <person name="Martin F."/>
            <person name="Cullen D."/>
            <person name="Hibbett D.S."/>
            <person name="Grigoriev I.V."/>
        </authorList>
    </citation>
    <scope>NUCLEOTIDE SEQUENCE [LARGE SCALE GENOMIC DNA]</scope>
    <source>
        <strain evidence="7">FD-172 SS1</strain>
    </source>
</reference>
<evidence type="ECO:0000313" key="6">
    <source>
        <dbReference type="EMBL" id="KDQ13341.1"/>
    </source>
</evidence>
<dbReference type="OrthoDB" id="10263185at2759"/>
<evidence type="ECO:0000256" key="1">
    <source>
        <dbReference type="ARBA" id="ARBA00004232"/>
    </source>
</evidence>
<dbReference type="PANTHER" id="PTHR12455">
    <property type="entry name" value="NUCLEOLAR COMPLEX PROTEIN 4"/>
    <property type="match status" value="1"/>
</dbReference>
<keyword evidence="4" id="KW-0472">Membrane</keyword>
<evidence type="ECO:0000259" key="5">
    <source>
        <dbReference type="Pfam" id="PF03914"/>
    </source>
</evidence>
<keyword evidence="3" id="KW-0812">Transmembrane</keyword>
<dbReference type="InParanoid" id="A0A067MP56"/>
<dbReference type="InterPro" id="IPR016024">
    <property type="entry name" value="ARM-type_fold"/>
</dbReference>
<dbReference type="HOGENOM" id="CLU_015945_1_0_1"/>
<name>A0A067MP56_BOTB1</name>
<sequence>MPGPSLPPQKKRKTSKSAEELEIRQTEEILTLAISNSSSLNPLADLVTLLSSTSDAVVAHKAAYALYRVFVLLISGGRMHNGGGTEESKVVRKWLAARFEEYVDMLCGFLKDENKALKTASLQILFSLLKHLSTALSASTSQVQLDTLYFRKVVRALLFCPSSPRYASPDADEGGKVDADIRDMFVDTWFGVYDDLRWFFFREATLILRSTAPADTEHAEVAHNVLSFLERLKTMPTEASELNSFWITEFSTRPRSDAKKGAKSQDDASDEEDLEDDWRTYFDEPEQSSKSSAPARTPRIHTLTTHQSLHSLASHRAQFSICWISLVRKLSSSSALSSRALAVLHRGVLPHFNRPVRLMDWVGGCVDFGGSVGLVALNALFTLIKDHNLDYPDFYTRLYAFFTRDVLHLKYRARFFRLTDLFLSSTHLSAALLASFIKRLSRLSLSAPPAAIVMIIPFVYNVLKRHPALMVMIHRDDMDSSSDPFDANEPSPLLTNAISSSLWELATHREHYISSVSTLARIFTEAFTKAPYSMEDFLDHTYATLFETEAKRKIRKEPALKMELVSGPLFPVQRKRAEDEEVAVEAIPGDVVVELWSF</sequence>
<dbReference type="Pfam" id="PF03914">
    <property type="entry name" value="CBF"/>
    <property type="match status" value="1"/>
</dbReference>
<organism evidence="6 7">
    <name type="scientific">Botryobasidium botryosum (strain FD-172 SS1)</name>
    <dbReference type="NCBI Taxonomy" id="930990"/>
    <lineage>
        <taxon>Eukaryota</taxon>
        <taxon>Fungi</taxon>
        <taxon>Dikarya</taxon>
        <taxon>Basidiomycota</taxon>
        <taxon>Agaricomycotina</taxon>
        <taxon>Agaricomycetes</taxon>
        <taxon>Cantharellales</taxon>
        <taxon>Botryobasidiaceae</taxon>
        <taxon>Botryobasidium</taxon>
    </lineage>
</organism>
<keyword evidence="7" id="KW-1185">Reference proteome</keyword>
<evidence type="ECO:0000256" key="3">
    <source>
        <dbReference type="ARBA" id="ARBA00022692"/>
    </source>
</evidence>
<evidence type="ECO:0000313" key="7">
    <source>
        <dbReference type="Proteomes" id="UP000027195"/>
    </source>
</evidence>
<dbReference type="STRING" id="930990.A0A067MP56"/>
<comment type="similarity">
    <text evidence="2">Belongs to the CBF/MAK21 family.</text>
</comment>